<evidence type="ECO:0000256" key="13">
    <source>
        <dbReference type="ARBA" id="ARBA00024209"/>
    </source>
</evidence>
<comment type="similarity">
    <text evidence="13">Belongs to the RING-type zinc finger family. ATL subfamily.</text>
</comment>
<keyword evidence="8 14" id="KW-0863">Zinc-finger</keyword>
<dbReference type="PROSITE" id="PS50089">
    <property type="entry name" value="ZF_RING_2"/>
    <property type="match status" value="1"/>
</dbReference>
<reference evidence="17" key="1">
    <citation type="submission" date="2024-07" db="EMBL/GenBank/DDBJ databases">
        <title>Two chromosome-level genome assemblies of Korean endemic species Abeliophyllum distichum and Forsythia ovata (Oleaceae).</title>
        <authorList>
            <person name="Jang H."/>
        </authorList>
    </citation>
    <scope>NUCLEOTIDE SEQUENCE [LARGE SCALE GENOMIC DNA]</scope>
</reference>
<keyword evidence="6" id="KW-0812">Transmembrane</keyword>
<evidence type="ECO:0000313" key="16">
    <source>
        <dbReference type="EMBL" id="KAL2490239.1"/>
    </source>
</evidence>
<protein>
    <recommendedName>
        <fullName evidence="4">RING-type E3 ubiquitin transferase</fullName>
        <ecNumber evidence="4">2.3.2.27</ecNumber>
    </recommendedName>
</protein>
<evidence type="ECO:0000256" key="2">
    <source>
        <dbReference type="ARBA" id="ARBA00004167"/>
    </source>
</evidence>
<evidence type="ECO:0000256" key="1">
    <source>
        <dbReference type="ARBA" id="ARBA00000900"/>
    </source>
</evidence>
<dbReference type="EC" id="2.3.2.27" evidence="4"/>
<dbReference type="SUPFAM" id="SSF57850">
    <property type="entry name" value="RING/U-box"/>
    <property type="match status" value="1"/>
</dbReference>
<evidence type="ECO:0000256" key="5">
    <source>
        <dbReference type="ARBA" id="ARBA00022679"/>
    </source>
</evidence>
<evidence type="ECO:0000256" key="7">
    <source>
        <dbReference type="ARBA" id="ARBA00022723"/>
    </source>
</evidence>
<dbReference type="Pfam" id="PF13639">
    <property type="entry name" value="zf-RING_2"/>
    <property type="match status" value="1"/>
</dbReference>
<keyword evidence="10" id="KW-0862">Zinc</keyword>
<evidence type="ECO:0000256" key="14">
    <source>
        <dbReference type="PROSITE-ProRule" id="PRU00175"/>
    </source>
</evidence>
<comment type="subcellular location">
    <subcellularLocation>
        <location evidence="2">Membrane</location>
        <topology evidence="2">Single-pass membrane protein</topology>
    </subcellularLocation>
</comment>
<evidence type="ECO:0000259" key="15">
    <source>
        <dbReference type="PROSITE" id="PS50089"/>
    </source>
</evidence>
<evidence type="ECO:0000256" key="4">
    <source>
        <dbReference type="ARBA" id="ARBA00012483"/>
    </source>
</evidence>
<organism evidence="16 17">
    <name type="scientific">Abeliophyllum distichum</name>
    <dbReference type="NCBI Taxonomy" id="126358"/>
    <lineage>
        <taxon>Eukaryota</taxon>
        <taxon>Viridiplantae</taxon>
        <taxon>Streptophyta</taxon>
        <taxon>Embryophyta</taxon>
        <taxon>Tracheophyta</taxon>
        <taxon>Spermatophyta</taxon>
        <taxon>Magnoliopsida</taxon>
        <taxon>eudicotyledons</taxon>
        <taxon>Gunneridae</taxon>
        <taxon>Pentapetalae</taxon>
        <taxon>asterids</taxon>
        <taxon>lamiids</taxon>
        <taxon>Lamiales</taxon>
        <taxon>Oleaceae</taxon>
        <taxon>Forsythieae</taxon>
        <taxon>Abeliophyllum</taxon>
    </lineage>
</organism>
<keyword evidence="7" id="KW-0479">Metal-binding</keyword>
<feature type="domain" description="RING-type" evidence="15">
    <location>
        <begin position="67"/>
        <end position="109"/>
    </location>
</feature>
<dbReference type="GO" id="GO:0016020">
    <property type="term" value="C:membrane"/>
    <property type="evidence" value="ECO:0007669"/>
    <property type="project" value="UniProtKB-SubCell"/>
</dbReference>
<dbReference type="SMART" id="SM00184">
    <property type="entry name" value="RING"/>
    <property type="match status" value="1"/>
</dbReference>
<name>A0ABD1RTA7_9LAMI</name>
<evidence type="ECO:0000256" key="11">
    <source>
        <dbReference type="ARBA" id="ARBA00022989"/>
    </source>
</evidence>
<dbReference type="AlphaFoldDB" id="A0ABD1RTA7"/>
<dbReference type="Proteomes" id="UP001604336">
    <property type="component" value="Unassembled WGS sequence"/>
</dbReference>
<keyword evidence="5" id="KW-0808">Transferase</keyword>
<evidence type="ECO:0000256" key="10">
    <source>
        <dbReference type="ARBA" id="ARBA00022833"/>
    </source>
</evidence>
<evidence type="ECO:0000256" key="12">
    <source>
        <dbReference type="ARBA" id="ARBA00023136"/>
    </source>
</evidence>
<dbReference type="Gene3D" id="3.30.40.10">
    <property type="entry name" value="Zinc/RING finger domain, C3HC4 (zinc finger)"/>
    <property type="match status" value="1"/>
</dbReference>
<keyword evidence="12" id="KW-0472">Membrane</keyword>
<dbReference type="GO" id="GO:0061630">
    <property type="term" value="F:ubiquitin protein ligase activity"/>
    <property type="evidence" value="ECO:0007669"/>
    <property type="project" value="UniProtKB-EC"/>
</dbReference>
<comment type="caution">
    <text evidence="16">The sequence shown here is derived from an EMBL/GenBank/DDBJ whole genome shotgun (WGS) entry which is preliminary data.</text>
</comment>
<sequence length="118" mass="12928">MRLINLTVGRNETNATADHNTTTSTAALSQSAILTITGLDDSKIKSYTELVVVGEDQSISGQENSSCAICLEVHNPEEKVRKIAKCGHFFHSDCIVLWLKKNSTCPVCRTLLSHVIRV</sequence>
<dbReference type="EMBL" id="JBFOLK010000008">
    <property type="protein sequence ID" value="KAL2490239.1"/>
    <property type="molecule type" value="Genomic_DNA"/>
</dbReference>
<evidence type="ECO:0000256" key="3">
    <source>
        <dbReference type="ARBA" id="ARBA00004906"/>
    </source>
</evidence>
<dbReference type="InterPro" id="IPR046948">
    <property type="entry name" value="ATL20-22-like"/>
</dbReference>
<gene>
    <name evidence="16" type="ORF">Adt_25867</name>
</gene>
<dbReference type="GO" id="GO:0008270">
    <property type="term" value="F:zinc ion binding"/>
    <property type="evidence" value="ECO:0007669"/>
    <property type="project" value="UniProtKB-KW"/>
</dbReference>
<evidence type="ECO:0000256" key="8">
    <source>
        <dbReference type="ARBA" id="ARBA00022771"/>
    </source>
</evidence>
<comment type="pathway">
    <text evidence="3">Protein modification; protein ubiquitination.</text>
</comment>
<comment type="catalytic activity">
    <reaction evidence="1">
        <text>S-ubiquitinyl-[E2 ubiquitin-conjugating enzyme]-L-cysteine + [acceptor protein]-L-lysine = [E2 ubiquitin-conjugating enzyme]-L-cysteine + N(6)-ubiquitinyl-[acceptor protein]-L-lysine.</text>
        <dbReference type="EC" id="2.3.2.27"/>
    </reaction>
</comment>
<evidence type="ECO:0000256" key="9">
    <source>
        <dbReference type="ARBA" id="ARBA00022786"/>
    </source>
</evidence>
<keyword evidence="17" id="KW-1185">Reference proteome</keyword>
<proteinExistence type="inferred from homology"/>
<dbReference type="InterPro" id="IPR013083">
    <property type="entry name" value="Znf_RING/FYVE/PHD"/>
</dbReference>
<dbReference type="CDD" id="cd16454">
    <property type="entry name" value="RING-H2_PA-TM-RING"/>
    <property type="match status" value="1"/>
</dbReference>
<keyword evidence="11" id="KW-1133">Transmembrane helix</keyword>
<dbReference type="PANTHER" id="PTHR46279:SF2">
    <property type="entry name" value="RING-H2 FINGER PROTEIN ATL21A-RELATED"/>
    <property type="match status" value="1"/>
</dbReference>
<dbReference type="PANTHER" id="PTHR46279">
    <property type="entry name" value="RING/U-BOX SUPERFAMILY PROTEIN"/>
    <property type="match status" value="1"/>
</dbReference>
<keyword evidence="9" id="KW-0833">Ubl conjugation pathway</keyword>
<evidence type="ECO:0000256" key="6">
    <source>
        <dbReference type="ARBA" id="ARBA00022692"/>
    </source>
</evidence>
<dbReference type="InterPro" id="IPR001841">
    <property type="entry name" value="Znf_RING"/>
</dbReference>
<accession>A0ABD1RTA7</accession>
<evidence type="ECO:0000313" key="17">
    <source>
        <dbReference type="Proteomes" id="UP001604336"/>
    </source>
</evidence>